<dbReference type="Proteomes" id="UP000182241">
    <property type="component" value="Unassembled WGS sequence"/>
</dbReference>
<dbReference type="EMBL" id="FNSA01000003">
    <property type="protein sequence ID" value="SEC75332.1"/>
    <property type="molecule type" value="Genomic_DNA"/>
</dbReference>
<keyword evidence="2" id="KW-1185">Reference proteome</keyword>
<reference evidence="2" key="1">
    <citation type="submission" date="2016-10" db="EMBL/GenBank/DDBJ databases">
        <authorList>
            <person name="Varghese N."/>
            <person name="Submissions S."/>
        </authorList>
    </citation>
    <scope>NUCLEOTIDE SEQUENCE [LARGE SCALE GENOMIC DNA]</scope>
    <source>
        <strain evidence="2">DSM 44234</strain>
    </source>
</reference>
<name>A0A1H4V2L4_TSUTY</name>
<dbReference type="AlphaFoldDB" id="A0A1H4V2L4"/>
<gene>
    <name evidence="1" type="ORF">SAMN04489793_3123</name>
</gene>
<evidence type="ECO:0000313" key="1">
    <source>
        <dbReference type="EMBL" id="SEC75332.1"/>
    </source>
</evidence>
<organism evidence="1 2">
    <name type="scientific">Tsukamurella tyrosinosolvens</name>
    <dbReference type="NCBI Taxonomy" id="57704"/>
    <lineage>
        <taxon>Bacteria</taxon>
        <taxon>Bacillati</taxon>
        <taxon>Actinomycetota</taxon>
        <taxon>Actinomycetes</taxon>
        <taxon>Mycobacteriales</taxon>
        <taxon>Tsukamurellaceae</taxon>
        <taxon>Tsukamurella</taxon>
    </lineage>
</organism>
<evidence type="ECO:0000313" key="2">
    <source>
        <dbReference type="Proteomes" id="UP000182241"/>
    </source>
</evidence>
<proteinExistence type="predicted"/>
<sequence>MDELEQAARANGWTEASADRDIFGVYRSASWRNATEDEILHAVAYGAPERADSISFVEVSTTDPLGWAETRIASWSDAQNNLDDAVAHIQQN</sequence>
<protein>
    <submittedName>
        <fullName evidence="1">Uncharacterized protein</fullName>
    </submittedName>
</protein>
<accession>A0A1H4V2L4</accession>
<dbReference type="STRING" id="57704.SAMN04489793_3123"/>